<dbReference type="PANTHER" id="PTHR33129:SF1">
    <property type="entry name" value="ATP-BINDING PROTEIN"/>
    <property type="match status" value="1"/>
</dbReference>
<evidence type="ECO:0000313" key="2">
    <source>
        <dbReference type="EMBL" id="KAJ4454552.1"/>
    </source>
</evidence>
<feature type="compositionally biased region" description="Acidic residues" evidence="1">
    <location>
        <begin position="480"/>
        <end position="489"/>
    </location>
</feature>
<keyword evidence="3" id="KW-1185">Reference proteome</keyword>
<evidence type="ECO:0000256" key="1">
    <source>
        <dbReference type="SAM" id="MobiDB-lite"/>
    </source>
</evidence>
<evidence type="ECO:0000313" key="3">
    <source>
        <dbReference type="Proteomes" id="UP001141327"/>
    </source>
</evidence>
<dbReference type="InterPro" id="IPR052980">
    <property type="entry name" value="Crinkler_effector"/>
</dbReference>
<dbReference type="EMBL" id="JAPMOS010000148">
    <property type="protein sequence ID" value="KAJ4454552.1"/>
    <property type="molecule type" value="Genomic_DNA"/>
</dbReference>
<organism evidence="2 3">
    <name type="scientific">Paratrimastix pyriformis</name>
    <dbReference type="NCBI Taxonomy" id="342808"/>
    <lineage>
        <taxon>Eukaryota</taxon>
        <taxon>Metamonada</taxon>
        <taxon>Preaxostyla</taxon>
        <taxon>Paratrimastigidae</taxon>
        <taxon>Paratrimastix</taxon>
    </lineage>
</organism>
<reference evidence="2" key="1">
    <citation type="journal article" date="2022" name="bioRxiv">
        <title>Genomics of Preaxostyla Flagellates Illuminates Evolutionary Transitions and the Path Towards Mitochondrial Loss.</title>
        <authorList>
            <person name="Novak L.V.F."/>
            <person name="Treitli S.C."/>
            <person name="Pyrih J."/>
            <person name="Halakuc P."/>
            <person name="Pipaliya S.V."/>
            <person name="Vacek V."/>
            <person name="Brzon O."/>
            <person name="Soukal P."/>
            <person name="Eme L."/>
            <person name="Dacks J.B."/>
            <person name="Karnkowska A."/>
            <person name="Elias M."/>
            <person name="Hampl V."/>
        </authorList>
    </citation>
    <scope>NUCLEOTIDE SEQUENCE</scope>
    <source>
        <strain evidence="2">RCP-MX</strain>
    </source>
</reference>
<accession>A0ABQ8U885</accession>
<feature type="compositionally biased region" description="Basic and acidic residues" evidence="1">
    <location>
        <begin position="41"/>
        <end position="58"/>
    </location>
</feature>
<feature type="region of interest" description="Disordered" evidence="1">
    <location>
        <begin position="466"/>
        <end position="489"/>
    </location>
</feature>
<sequence length="489" mass="53513">MGIPGSRLITKPVQATTMGGLYVLAGGSPPGAMILTGEQNQKPERKPLDDGRTPKEATGHNARGSSISGHEVWRRKKLSWPGMLKTSEFRKNVSRSLRIIPAPAIPLCDRVPLKRRFSNLGLAVFEGCCVAVGRETSLVEPHLAFLFLEHRPSPAPYCTCPVISVSGLDLEPPSSGRFFFRVATTRLLVRDCYKTVFDRVHPWLLQTAPPGCVSIPTRVAVITGTPGIGKSLFFAYWFVRLFRDLPTGGRVPYLRHPDQAYLFADGRWSAVPNEGAVRAILAELSPVDAPPLVIFADSVELTGRNPRGPSRDSADEPRVLRQNWVDRQASAQAPGKPTDPPLPLRFTPYPARVFATPGDVAPSPEAGYWIPGRPTSPPSTRSSTPAPAQPPVFPQMTTAPTHPIRDGHAGQLMALARALRCPEPIRLVFVVPAHLKPLYRPLRVHREFASFEQYVLSIEPPSTIALTSPPRTGFDPTMNLDDDVEGDDD</sequence>
<proteinExistence type="predicted"/>
<name>A0ABQ8U885_9EUKA</name>
<protein>
    <submittedName>
        <fullName evidence="2">Uncharacterized protein</fullName>
    </submittedName>
</protein>
<feature type="region of interest" description="Disordered" evidence="1">
    <location>
        <begin position="32"/>
        <end position="69"/>
    </location>
</feature>
<dbReference type="PANTHER" id="PTHR33129">
    <property type="entry name" value="PROTEIN KINASE DOMAIN-CONTAINING PROTEIN-RELATED"/>
    <property type="match status" value="1"/>
</dbReference>
<comment type="caution">
    <text evidence="2">The sequence shown here is derived from an EMBL/GenBank/DDBJ whole genome shotgun (WGS) entry which is preliminary data.</text>
</comment>
<gene>
    <name evidence="2" type="ORF">PAPYR_10707</name>
</gene>
<dbReference type="Proteomes" id="UP001141327">
    <property type="component" value="Unassembled WGS sequence"/>
</dbReference>